<dbReference type="InterPro" id="IPR027560">
    <property type="entry name" value="PEFG-CTERM"/>
</dbReference>
<evidence type="ECO:0000256" key="1">
    <source>
        <dbReference type="SAM" id="Phobius"/>
    </source>
</evidence>
<dbReference type="EMBL" id="CASHTH010003031">
    <property type="protein sequence ID" value="CAI8039254.1"/>
    <property type="molecule type" value="Genomic_DNA"/>
</dbReference>
<keyword evidence="1" id="KW-1133">Transmembrane helix</keyword>
<feature type="non-terminal residue" evidence="2">
    <location>
        <position position="294"/>
    </location>
</feature>
<evidence type="ECO:0008006" key="4">
    <source>
        <dbReference type="Google" id="ProtNLM"/>
    </source>
</evidence>
<accession>A0AA35T0X6</accession>
<protein>
    <recommendedName>
        <fullName evidence="4">PEFG-CTERM sorting domain-containing protein</fullName>
    </recommendedName>
</protein>
<name>A0AA35T0X6_GEOBA</name>
<comment type="caution">
    <text evidence="2">The sequence shown here is derived from an EMBL/GenBank/DDBJ whole genome shotgun (WGS) entry which is preliminary data.</text>
</comment>
<reference evidence="2" key="1">
    <citation type="submission" date="2023-03" db="EMBL/GenBank/DDBJ databases">
        <authorList>
            <person name="Steffen K."/>
            <person name="Cardenas P."/>
        </authorList>
    </citation>
    <scope>NUCLEOTIDE SEQUENCE</scope>
</reference>
<evidence type="ECO:0000313" key="2">
    <source>
        <dbReference type="EMBL" id="CAI8039254.1"/>
    </source>
</evidence>
<organism evidence="2 3">
    <name type="scientific">Geodia barretti</name>
    <name type="common">Barrett's horny sponge</name>
    <dbReference type="NCBI Taxonomy" id="519541"/>
    <lineage>
        <taxon>Eukaryota</taxon>
        <taxon>Metazoa</taxon>
        <taxon>Porifera</taxon>
        <taxon>Demospongiae</taxon>
        <taxon>Heteroscleromorpha</taxon>
        <taxon>Tetractinellida</taxon>
        <taxon>Astrophorina</taxon>
        <taxon>Geodiidae</taxon>
        <taxon>Geodia</taxon>
    </lineage>
</organism>
<keyword evidence="1" id="KW-0472">Membrane</keyword>
<evidence type="ECO:0000313" key="3">
    <source>
        <dbReference type="Proteomes" id="UP001174909"/>
    </source>
</evidence>
<gene>
    <name evidence="2" type="ORF">GBAR_LOCUS21818</name>
</gene>
<dbReference type="AlphaFoldDB" id="A0AA35T0X6"/>
<keyword evidence="3" id="KW-1185">Reference proteome</keyword>
<keyword evidence="1" id="KW-0812">Transmembrane</keyword>
<dbReference type="Proteomes" id="UP001174909">
    <property type="component" value="Unassembled WGS sequence"/>
</dbReference>
<proteinExistence type="predicted"/>
<sequence length="294" mass="32126">MSRHATRTVVFAIVATLALVGVIGSAYATGMSIEADTENADRIVLAGETTRTEDIAIKIETLNNTLVDIKQVVPNEDGTFETTFVIGDSWKNGIYFITAQQGDVRQSIYRLNLIFEIADGQVINEIRREQSSMTGPSTITIEQPIRENSMMITASATSGDAEFTFEDDRYMSIVPADGAWEEITTIIVTGETTMSNDVVLTVRQEDGNIVSVAQVSPDEEGMFETAFHTNSELWKQDGAYTITATQDDLVDFVVVYIADGAVVPEFGATAALILAAAITSILVVSTRFRPMLWR</sequence>
<feature type="transmembrane region" description="Helical" evidence="1">
    <location>
        <begin position="266"/>
        <end position="284"/>
    </location>
</feature>
<dbReference type="NCBIfam" id="TIGR04296">
    <property type="entry name" value="PEFG-CTERM"/>
    <property type="match status" value="1"/>
</dbReference>